<dbReference type="Proteomes" id="UP000001542">
    <property type="component" value="Unassembled WGS sequence"/>
</dbReference>
<dbReference type="KEGG" id="tva:4742549"/>
<dbReference type="VEuPathDB" id="TrichDB:TVAG_061220"/>
<dbReference type="AlphaFoldDB" id="A2GD53"/>
<evidence type="ECO:0000313" key="3">
    <source>
        <dbReference type="Proteomes" id="UP000001542"/>
    </source>
</evidence>
<dbReference type="RefSeq" id="XP_001297843.1">
    <property type="nucleotide sequence ID" value="XM_001297842.1"/>
</dbReference>
<organism evidence="2 3">
    <name type="scientific">Trichomonas vaginalis (strain ATCC PRA-98 / G3)</name>
    <dbReference type="NCBI Taxonomy" id="412133"/>
    <lineage>
        <taxon>Eukaryota</taxon>
        <taxon>Metamonada</taxon>
        <taxon>Parabasalia</taxon>
        <taxon>Trichomonadida</taxon>
        <taxon>Trichomonadidae</taxon>
        <taxon>Trichomonas</taxon>
    </lineage>
</organism>
<dbReference type="VEuPathDB" id="TrichDB:TVAGG3_0315600"/>
<accession>A2GD53</accession>
<dbReference type="InParanoid" id="A2GD53"/>
<keyword evidence="1" id="KW-0175">Coiled coil</keyword>
<keyword evidence="3" id="KW-1185">Reference proteome</keyword>
<evidence type="ECO:0000313" key="2">
    <source>
        <dbReference type="EMBL" id="EAX84913.1"/>
    </source>
</evidence>
<dbReference type="EMBL" id="DS115148">
    <property type="protein sequence ID" value="EAX84913.1"/>
    <property type="molecule type" value="Genomic_DNA"/>
</dbReference>
<name>A2GD53_TRIV3</name>
<gene>
    <name evidence="2" type="ORF">TVAG_061220</name>
</gene>
<dbReference type="SMR" id="A2GD53"/>
<proteinExistence type="predicted"/>
<protein>
    <submittedName>
        <fullName evidence="2">Uncharacterized protein</fullName>
    </submittedName>
</protein>
<feature type="coiled-coil region" evidence="1">
    <location>
        <begin position="27"/>
        <end position="61"/>
    </location>
</feature>
<evidence type="ECO:0000256" key="1">
    <source>
        <dbReference type="SAM" id="Coils"/>
    </source>
</evidence>
<reference evidence="2" key="1">
    <citation type="submission" date="2006-10" db="EMBL/GenBank/DDBJ databases">
        <authorList>
            <person name="Amadeo P."/>
            <person name="Zhao Q."/>
            <person name="Wortman J."/>
            <person name="Fraser-Liggett C."/>
            <person name="Carlton J."/>
        </authorList>
    </citation>
    <scope>NUCLEOTIDE SEQUENCE</scope>
    <source>
        <strain evidence="2">G3</strain>
    </source>
</reference>
<reference evidence="2" key="2">
    <citation type="journal article" date="2007" name="Science">
        <title>Draft genome sequence of the sexually transmitted pathogen Trichomonas vaginalis.</title>
        <authorList>
            <person name="Carlton J.M."/>
            <person name="Hirt R.P."/>
            <person name="Silva J.C."/>
            <person name="Delcher A.L."/>
            <person name="Schatz M."/>
            <person name="Zhao Q."/>
            <person name="Wortman J.R."/>
            <person name="Bidwell S.L."/>
            <person name="Alsmark U.C.M."/>
            <person name="Besteiro S."/>
            <person name="Sicheritz-Ponten T."/>
            <person name="Noel C.J."/>
            <person name="Dacks J.B."/>
            <person name="Foster P.G."/>
            <person name="Simillion C."/>
            <person name="Van de Peer Y."/>
            <person name="Miranda-Saavedra D."/>
            <person name="Barton G.J."/>
            <person name="Westrop G.D."/>
            <person name="Mueller S."/>
            <person name="Dessi D."/>
            <person name="Fiori P.L."/>
            <person name="Ren Q."/>
            <person name="Paulsen I."/>
            <person name="Zhang H."/>
            <person name="Bastida-Corcuera F.D."/>
            <person name="Simoes-Barbosa A."/>
            <person name="Brown M.T."/>
            <person name="Hayes R.D."/>
            <person name="Mukherjee M."/>
            <person name="Okumura C.Y."/>
            <person name="Schneider R."/>
            <person name="Smith A.J."/>
            <person name="Vanacova S."/>
            <person name="Villalvazo M."/>
            <person name="Haas B.J."/>
            <person name="Pertea M."/>
            <person name="Feldblyum T.V."/>
            <person name="Utterback T.R."/>
            <person name="Shu C.L."/>
            <person name="Osoegawa K."/>
            <person name="de Jong P.J."/>
            <person name="Hrdy I."/>
            <person name="Horvathova L."/>
            <person name="Zubacova Z."/>
            <person name="Dolezal P."/>
            <person name="Malik S.B."/>
            <person name="Logsdon J.M. Jr."/>
            <person name="Henze K."/>
            <person name="Gupta A."/>
            <person name="Wang C.C."/>
            <person name="Dunne R.L."/>
            <person name="Upcroft J.A."/>
            <person name="Upcroft P."/>
            <person name="White O."/>
            <person name="Salzberg S.L."/>
            <person name="Tang P."/>
            <person name="Chiu C.-H."/>
            <person name="Lee Y.-S."/>
            <person name="Embley T.M."/>
            <person name="Coombs G.H."/>
            <person name="Mottram J.C."/>
            <person name="Tachezy J."/>
            <person name="Fraser-Liggett C.M."/>
            <person name="Johnson P.J."/>
        </authorList>
    </citation>
    <scope>NUCLEOTIDE SEQUENCE [LARGE SCALE GENOMIC DNA]</scope>
    <source>
        <strain evidence="2">G3</strain>
    </source>
</reference>
<sequence>MSKPNEKLLRSMVESVAGEYAALLEYRNRLEADCNKLKEFIDNQIQQIHQLNDDFIKLRQEYGQRNDNYGAPKSYYN</sequence>